<dbReference type="AlphaFoldDB" id="A0AAD7FWB9"/>
<sequence>MPLRMVKLVDEYHLKLNALSEHEVLWGRDSETTLYNVFEPTFIASGLQAVLCLSFICHKRGADSKVAWAYFPTFGHRGQRLSGGHLVSHNAKQGKSSALDVLATITDELYPIDILIRDADNDSWETGSGGSRARAFVTFEPGGPVIDCRRARSVCKGAHACELIDPALRTAVRFELNPTSRETVLAAQADTRRNEGTTPEQQALKEQLKASKQVSKSGSSTILSASSSGRVKMAPARSAVPAPVCSMQSENATLYPGAVHPAELLSGFTPPQQAAEFASYDLFTFGALTGVPAPEFSNMPTMVPADFSGIDFSTFDIDAFFGLDPNFNTSIPLDPPAEYLQQDYMHSFTPSVPADLEYLDNLPSPSMALAFNPVPFLLLLHLSLPHLPANGKFVGARAPTARKRMAAEMTTSDRSEKRAKAKV</sequence>
<protein>
    <submittedName>
        <fullName evidence="1">Uncharacterized protein</fullName>
    </submittedName>
</protein>
<name>A0AAD7FWB9_MYCRO</name>
<evidence type="ECO:0000313" key="1">
    <source>
        <dbReference type="EMBL" id="KAJ7642526.1"/>
    </source>
</evidence>
<comment type="caution">
    <text evidence="1">The sequence shown here is derived from an EMBL/GenBank/DDBJ whole genome shotgun (WGS) entry which is preliminary data.</text>
</comment>
<gene>
    <name evidence="1" type="ORF">B0H17DRAFT_1148816</name>
</gene>
<organism evidence="1 2">
    <name type="scientific">Mycena rosella</name>
    <name type="common">Pink bonnet</name>
    <name type="synonym">Agaricus rosellus</name>
    <dbReference type="NCBI Taxonomy" id="1033263"/>
    <lineage>
        <taxon>Eukaryota</taxon>
        <taxon>Fungi</taxon>
        <taxon>Dikarya</taxon>
        <taxon>Basidiomycota</taxon>
        <taxon>Agaricomycotina</taxon>
        <taxon>Agaricomycetes</taxon>
        <taxon>Agaricomycetidae</taxon>
        <taxon>Agaricales</taxon>
        <taxon>Marasmiineae</taxon>
        <taxon>Mycenaceae</taxon>
        <taxon>Mycena</taxon>
    </lineage>
</organism>
<evidence type="ECO:0000313" key="2">
    <source>
        <dbReference type="Proteomes" id="UP001221757"/>
    </source>
</evidence>
<keyword evidence="2" id="KW-1185">Reference proteome</keyword>
<reference evidence="1" key="1">
    <citation type="submission" date="2023-03" db="EMBL/GenBank/DDBJ databases">
        <title>Massive genome expansion in bonnet fungi (Mycena s.s.) driven by repeated elements and novel gene families across ecological guilds.</title>
        <authorList>
            <consortium name="Lawrence Berkeley National Laboratory"/>
            <person name="Harder C.B."/>
            <person name="Miyauchi S."/>
            <person name="Viragh M."/>
            <person name="Kuo A."/>
            <person name="Thoen E."/>
            <person name="Andreopoulos B."/>
            <person name="Lu D."/>
            <person name="Skrede I."/>
            <person name="Drula E."/>
            <person name="Henrissat B."/>
            <person name="Morin E."/>
            <person name="Kohler A."/>
            <person name="Barry K."/>
            <person name="LaButti K."/>
            <person name="Morin E."/>
            <person name="Salamov A."/>
            <person name="Lipzen A."/>
            <person name="Mereny Z."/>
            <person name="Hegedus B."/>
            <person name="Baldrian P."/>
            <person name="Stursova M."/>
            <person name="Weitz H."/>
            <person name="Taylor A."/>
            <person name="Grigoriev I.V."/>
            <person name="Nagy L.G."/>
            <person name="Martin F."/>
            <person name="Kauserud H."/>
        </authorList>
    </citation>
    <scope>NUCLEOTIDE SEQUENCE</scope>
    <source>
        <strain evidence="1">CBHHK067</strain>
    </source>
</reference>
<dbReference type="Proteomes" id="UP001221757">
    <property type="component" value="Unassembled WGS sequence"/>
</dbReference>
<dbReference type="EMBL" id="JARKIE010000418">
    <property type="protein sequence ID" value="KAJ7642526.1"/>
    <property type="molecule type" value="Genomic_DNA"/>
</dbReference>
<proteinExistence type="predicted"/>
<accession>A0AAD7FWB9</accession>